<dbReference type="RefSeq" id="WP_153746729.1">
    <property type="nucleotide sequence ID" value="NZ_BAAADI010000002.1"/>
</dbReference>
<evidence type="ECO:0000313" key="1">
    <source>
        <dbReference type="EMBL" id="MRH19401.1"/>
    </source>
</evidence>
<organism evidence="1 2">
    <name type="scientific">Rhodovulum strictum</name>
    <dbReference type="NCBI Taxonomy" id="58314"/>
    <lineage>
        <taxon>Bacteria</taxon>
        <taxon>Pseudomonadati</taxon>
        <taxon>Pseudomonadota</taxon>
        <taxon>Alphaproteobacteria</taxon>
        <taxon>Rhodobacterales</taxon>
        <taxon>Paracoccaceae</taxon>
        <taxon>Rhodovulum</taxon>
    </lineage>
</organism>
<name>A0A844AZU0_9RHOB</name>
<dbReference type="InterPro" id="IPR007523">
    <property type="entry name" value="NDUFAF3/AAMDC"/>
</dbReference>
<dbReference type="SUPFAM" id="SSF64076">
    <property type="entry name" value="MTH938-like"/>
    <property type="match status" value="1"/>
</dbReference>
<dbReference type="PANTHER" id="PTHR21192:SF2">
    <property type="entry name" value="NADH DEHYDROGENASE [UBIQUINONE] 1 ALPHA SUBCOMPLEX ASSEMBLY FACTOR 3"/>
    <property type="match status" value="1"/>
</dbReference>
<dbReference type="Pfam" id="PF04430">
    <property type="entry name" value="DUF498"/>
    <property type="match status" value="1"/>
</dbReference>
<protein>
    <recommendedName>
        <fullName evidence="3">Mth938-like domain-containing protein</fullName>
    </recommendedName>
</protein>
<dbReference type="EMBL" id="WJPO01000001">
    <property type="protein sequence ID" value="MRH19401.1"/>
    <property type="molecule type" value="Genomic_DNA"/>
</dbReference>
<accession>A0A844AZU0</accession>
<reference evidence="1 2" key="1">
    <citation type="submission" date="2019-11" db="EMBL/GenBank/DDBJ databases">
        <title>Draft Whole-Genome sequence of the marine photosynthetic bacterium Rhodovulum strictum DSM 11289.</title>
        <authorList>
            <person name="Kyndt J.A."/>
            <person name="Meyer T.E."/>
        </authorList>
    </citation>
    <scope>NUCLEOTIDE SEQUENCE [LARGE SCALE GENOMIC DNA]</scope>
    <source>
        <strain evidence="1 2">DSM 11289</strain>
    </source>
</reference>
<gene>
    <name evidence="1" type="ORF">GH815_00230</name>
</gene>
<comment type="caution">
    <text evidence="1">The sequence shown here is derived from an EMBL/GenBank/DDBJ whole genome shotgun (WGS) entry which is preliminary data.</text>
</comment>
<dbReference type="PANTHER" id="PTHR21192">
    <property type="entry name" value="NUCLEAR PROTEIN E3-3"/>
    <property type="match status" value="1"/>
</dbReference>
<sequence length="123" mass="12551">MRLTEIQPPAGLPIDGYGPGFFRIAGSVHEGAVIVAEGRALPWAGPEDPEPLLALATRVDVLLIGTGNSLVPLPGGLQSRLEAAGLGVEIMSSPSAARGYNILLAEGRRVAVALIPVAAVPTP</sequence>
<dbReference type="OrthoDB" id="7351393at2"/>
<dbReference type="AlphaFoldDB" id="A0A844AZU0"/>
<dbReference type="Gene3D" id="3.40.1230.10">
    <property type="entry name" value="MTH938-like"/>
    <property type="match status" value="1"/>
</dbReference>
<dbReference type="CDD" id="cd00248">
    <property type="entry name" value="Mth938-like"/>
    <property type="match status" value="1"/>
</dbReference>
<dbReference type="InterPro" id="IPR036748">
    <property type="entry name" value="MTH938-like_sf"/>
</dbReference>
<proteinExistence type="predicted"/>
<evidence type="ECO:0000313" key="2">
    <source>
        <dbReference type="Proteomes" id="UP000466730"/>
    </source>
</evidence>
<dbReference type="Proteomes" id="UP000466730">
    <property type="component" value="Unassembled WGS sequence"/>
</dbReference>
<evidence type="ECO:0008006" key="3">
    <source>
        <dbReference type="Google" id="ProtNLM"/>
    </source>
</evidence>
<keyword evidence="2" id="KW-1185">Reference proteome</keyword>